<gene>
    <name evidence="2" type="ORF">JFN88_00350</name>
</gene>
<dbReference type="AlphaFoldDB" id="A0A934J1D6"/>
<keyword evidence="3" id="KW-1185">Reference proteome</keyword>
<evidence type="ECO:0000313" key="3">
    <source>
        <dbReference type="Proteomes" id="UP000640274"/>
    </source>
</evidence>
<comment type="caution">
    <text evidence="2">The sequence shown here is derived from an EMBL/GenBank/DDBJ whole genome shotgun (WGS) entry which is preliminary data.</text>
</comment>
<dbReference type="PANTHER" id="PTHR36503">
    <property type="entry name" value="BLR2520 PROTEIN"/>
    <property type="match status" value="1"/>
</dbReference>
<dbReference type="PANTHER" id="PTHR36503:SF2">
    <property type="entry name" value="BLR2408 PROTEIN"/>
    <property type="match status" value="1"/>
</dbReference>
<dbReference type="Proteomes" id="UP000640274">
    <property type="component" value="Unassembled WGS sequence"/>
</dbReference>
<dbReference type="InterPro" id="IPR053863">
    <property type="entry name" value="Glyoxy/Ble-like_N"/>
</dbReference>
<dbReference type="EMBL" id="JAELUP010000001">
    <property type="protein sequence ID" value="MBJ6359779.1"/>
    <property type="molecule type" value="Genomic_DNA"/>
</dbReference>
<sequence>MGFQTSKLFVNLPVKDLQKTVAFFTELGFEFNPQFTDENATCMVVNDKIYVMLLVESYFKTFITKEIADTEKSAEVIVALSLDNRARVDEIADKALAAGAKHSNDPVDHGFMYTRSFQDINGHLWELFFMDESAVNPG</sequence>
<dbReference type="Pfam" id="PF22677">
    <property type="entry name" value="Ble-like_N"/>
    <property type="match status" value="1"/>
</dbReference>
<dbReference type="Gene3D" id="3.10.180.10">
    <property type="entry name" value="2,3-Dihydroxybiphenyl 1,2-Dioxygenase, domain 1"/>
    <property type="match status" value="1"/>
</dbReference>
<dbReference type="PROSITE" id="PS51819">
    <property type="entry name" value="VOC"/>
    <property type="match status" value="1"/>
</dbReference>
<proteinExistence type="predicted"/>
<dbReference type="RefSeq" id="WP_199017308.1">
    <property type="nucleotide sequence ID" value="NZ_JAELUP010000001.1"/>
</dbReference>
<protein>
    <submittedName>
        <fullName evidence="2">VOC family protein</fullName>
    </submittedName>
</protein>
<accession>A0A934J1D6</accession>
<evidence type="ECO:0000259" key="1">
    <source>
        <dbReference type="PROSITE" id="PS51819"/>
    </source>
</evidence>
<organism evidence="2 3">
    <name type="scientific">Paenibacillus roseus</name>
    <dbReference type="NCBI Taxonomy" id="2798579"/>
    <lineage>
        <taxon>Bacteria</taxon>
        <taxon>Bacillati</taxon>
        <taxon>Bacillota</taxon>
        <taxon>Bacilli</taxon>
        <taxon>Bacillales</taxon>
        <taxon>Paenibacillaceae</taxon>
        <taxon>Paenibacillus</taxon>
    </lineage>
</organism>
<dbReference type="SUPFAM" id="SSF54593">
    <property type="entry name" value="Glyoxalase/Bleomycin resistance protein/Dihydroxybiphenyl dioxygenase"/>
    <property type="match status" value="1"/>
</dbReference>
<name>A0A934J1D6_9BACL</name>
<reference evidence="2" key="1">
    <citation type="submission" date="2020-12" db="EMBL/GenBank/DDBJ databases">
        <authorList>
            <person name="Huq M.A."/>
        </authorList>
    </citation>
    <scope>NUCLEOTIDE SEQUENCE</scope>
    <source>
        <strain evidence="2">MAHUQ-46</strain>
    </source>
</reference>
<dbReference type="InterPro" id="IPR037523">
    <property type="entry name" value="VOC_core"/>
</dbReference>
<dbReference type="InterPro" id="IPR029068">
    <property type="entry name" value="Glyas_Bleomycin-R_OHBP_Dase"/>
</dbReference>
<feature type="domain" description="VOC" evidence="1">
    <location>
        <begin position="6"/>
        <end position="130"/>
    </location>
</feature>
<evidence type="ECO:0000313" key="2">
    <source>
        <dbReference type="EMBL" id="MBJ6359779.1"/>
    </source>
</evidence>